<feature type="region of interest" description="Disordered" evidence="1">
    <location>
        <begin position="43"/>
        <end position="69"/>
    </location>
</feature>
<comment type="caution">
    <text evidence="3">The sequence shown here is derived from an EMBL/GenBank/DDBJ whole genome shotgun (WGS) entry which is preliminary data.</text>
</comment>
<dbReference type="EMBL" id="CAJFCW020000005">
    <property type="protein sequence ID" value="CAG9121561.1"/>
    <property type="molecule type" value="Genomic_DNA"/>
</dbReference>
<evidence type="ECO:0000313" key="3">
    <source>
        <dbReference type="EMBL" id="CAD5225975.1"/>
    </source>
</evidence>
<dbReference type="AlphaFoldDB" id="A0A811LFN1"/>
<proteinExistence type="predicted"/>
<name>A0A811LFN1_9BILA</name>
<evidence type="ECO:0000256" key="2">
    <source>
        <dbReference type="SAM" id="Phobius"/>
    </source>
</evidence>
<sequence length="103" mass="11192">MKMDREELTKTFAIFTAAILALAFTVGCLACLCAKYCCRGGKSEDKKRKSLANAQSSSYNPLIQNSKSDPISLDIDFIDSTNEPTDVVSSTIQVNSLHPSPTK</sequence>
<dbReference type="PROSITE" id="PS51257">
    <property type="entry name" value="PROKAR_LIPOPROTEIN"/>
    <property type="match status" value="1"/>
</dbReference>
<reference evidence="3" key="1">
    <citation type="submission" date="2020-09" db="EMBL/GenBank/DDBJ databases">
        <authorList>
            <person name="Kikuchi T."/>
        </authorList>
    </citation>
    <scope>NUCLEOTIDE SEQUENCE</scope>
    <source>
        <strain evidence="3">SH1</strain>
    </source>
</reference>
<keyword evidence="2" id="KW-0812">Transmembrane</keyword>
<feature type="transmembrane region" description="Helical" evidence="2">
    <location>
        <begin position="12"/>
        <end position="38"/>
    </location>
</feature>
<dbReference type="Proteomes" id="UP000614601">
    <property type="component" value="Unassembled WGS sequence"/>
</dbReference>
<gene>
    <name evidence="3" type="ORF">BOKJ2_LOCUS11846</name>
</gene>
<feature type="compositionally biased region" description="Polar residues" evidence="1">
    <location>
        <begin position="52"/>
        <end position="69"/>
    </location>
</feature>
<accession>A0A811LFN1</accession>
<organism evidence="3 4">
    <name type="scientific">Bursaphelenchus okinawaensis</name>
    <dbReference type="NCBI Taxonomy" id="465554"/>
    <lineage>
        <taxon>Eukaryota</taxon>
        <taxon>Metazoa</taxon>
        <taxon>Ecdysozoa</taxon>
        <taxon>Nematoda</taxon>
        <taxon>Chromadorea</taxon>
        <taxon>Rhabditida</taxon>
        <taxon>Tylenchina</taxon>
        <taxon>Tylenchomorpha</taxon>
        <taxon>Aphelenchoidea</taxon>
        <taxon>Aphelenchoididae</taxon>
        <taxon>Bursaphelenchus</taxon>
    </lineage>
</organism>
<keyword evidence="2" id="KW-0472">Membrane</keyword>
<dbReference type="Proteomes" id="UP000783686">
    <property type="component" value="Unassembled WGS sequence"/>
</dbReference>
<keyword evidence="4" id="KW-1185">Reference proteome</keyword>
<dbReference type="EMBL" id="CAJFDH010000005">
    <property type="protein sequence ID" value="CAD5225975.1"/>
    <property type="molecule type" value="Genomic_DNA"/>
</dbReference>
<evidence type="ECO:0000256" key="1">
    <source>
        <dbReference type="SAM" id="MobiDB-lite"/>
    </source>
</evidence>
<keyword evidence="2" id="KW-1133">Transmembrane helix</keyword>
<protein>
    <submittedName>
        <fullName evidence="3">Uncharacterized protein</fullName>
    </submittedName>
</protein>
<evidence type="ECO:0000313" key="4">
    <source>
        <dbReference type="Proteomes" id="UP000614601"/>
    </source>
</evidence>
<dbReference type="OrthoDB" id="5862058at2759"/>